<dbReference type="SUPFAM" id="SSF50249">
    <property type="entry name" value="Nucleic acid-binding proteins"/>
    <property type="match status" value="1"/>
</dbReference>
<dbReference type="PANTHER" id="PTHR13691">
    <property type="entry name" value="RIBOSOMAL PROTEIN L2"/>
    <property type="match status" value="1"/>
</dbReference>
<evidence type="ECO:0000256" key="3">
    <source>
        <dbReference type="ARBA" id="ARBA00023274"/>
    </source>
</evidence>
<dbReference type="InterPro" id="IPR022669">
    <property type="entry name" value="Ribosomal_uL2_C"/>
</dbReference>
<proteinExistence type="inferred from homology"/>
<dbReference type="FunFam" id="2.30.30.30:FF:000001">
    <property type="entry name" value="50S ribosomal protein L2"/>
    <property type="match status" value="1"/>
</dbReference>
<dbReference type="InterPro" id="IPR005880">
    <property type="entry name" value="Ribosomal_uL2_bac/org-type"/>
</dbReference>
<dbReference type="Pfam" id="PF00181">
    <property type="entry name" value="Ribosomal_L2_N"/>
    <property type="match status" value="1"/>
</dbReference>
<gene>
    <name evidence="9" type="ORF">A3F51_00575</name>
</gene>
<dbReference type="STRING" id="1802315.A3F51_00575"/>
<dbReference type="PIRSF" id="PIRSF002158">
    <property type="entry name" value="Ribosomal_L2"/>
    <property type="match status" value="1"/>
</dbReference>
<dbReference type="GO" id="GO:0003723">
    <property type="term" value="F:RNA binding"/>
    <property type="evidence" value="ECO:0007669"/>
    <property type="project" value="InterPro"/>
</dbReference>
<dbReference type="EMBL" id="MHRT01000005">
    <property type="protein sequence ID" value="OHA29103.1"/>
    <property type="molecule type" value="Genomic_DNA"/>
</dbReference>
<sequence length="285" mass="31965">MKSFRPTSKSRRHMTVLPFKEYLTASEPHKALTGGWKRDMGRNAFGRITVRHKGGGHKKLYRDIDFMYDKKDMMATVKTVEYDPFRTGYIGIVNYKDGTKRYVLLPKTMKVGNSFIVSETAPIQTGNRLPLKNIPVGTFIYNIEIKPGSGSKLVRSAGSFAQVVANDAGYTHIKMPSTEVRKVHENAWASVGAVSNEENRLVNIGKAGRTRWMGIRPTVRGTAQNPVDHPYGGGEQRQGRGLRRLKTRWGKPAGKGQKTRTPKKYSNVFIVSRRQVGKKKSVAVQ</sequence>
<dbReference type="SUPFAM" id="SSF50104">
    <property type="entry name" value="Translation proteins SH3-like domain"/>
    <property type="match status" value="1"/>
</dbReference>
<organism evidence="9 10">
    <name type="scientific">Candidatus Taylorbacteria bacterium RIFCSPHIGHO2_12_FULL_45_16</name>
    <dbReference type="NCBI Taxonomy" id="1802315"/>
    <lineage>
        <taxon>Bacteria</taxon>
        <taxon>Candidatus Tayloriibacteriota</taxon>
    </lineage>
</organism>
<dbReference type="InterPro" id="IPR022666">
    <property type="entry name" value="Ribosomal_uL2_RNA-bd_dom"/>
</dbReference>
<dbReference type="InterPro" id="IPR008991">
    <property type="entry name" value="Translation_prot_SH3-like_sf"/>
</dbReference>
<dbReference type="Gene3D" id="2.30.30.30">
    <property type="match status" value="1"/>
</dbReference>
<accession>A0A1G2MZ81</accession>
<keyword evidence="3" id="KW-0687">Ribonucleoprotein</keyword>
<reference evidence="9 10" key="1">
    <citation type="journal article" date="2016" name="Nat. Commun.">
        <title>Thousands of microbial genomes shed light on interconnected biogeochemical processes in an aquifer system.</title>
        <authorList>
            <person name="Anantharaman K."/>
            <person name="Brown C.T."/>
            <person name="Hug L.A."/>
            <person name="Sharon I."/>
            <person name="Castelle C.J."/>
            <person name="Probst A.J."/>
            <person name="Thomas B.C."/>
            <person name="Singh A."/>
            <person name="Wilkins M.J."/>
            <person name="Karaoz U."/>
            <person name="Brodie E.L."/>
            <person name="Williams K.H."/>
            <person name="Hubbard S.S."/>
            <person name="Banfield J.F."/>
        </authorList>
    </citation>
    <scope>NUCLEOTIDE SEQUENCE [LARGE SCALE GENOMIC DNA]</scope>
</reference>
<dbReference type="InterPro" id="IPR022671">
    <property type="entry name" value="Ribosomal_uL2_CS"/>
</dbReference>
<evidence type="ECO:0000256" key="2">
    <source>
        <dbReference type="ARBA" id="ARBA00022980"/>
    </source>
</evidence>
<name>A0A1G2MZ81_9BACT</name>
<dbReference type="GO" id="GO:0003735">
    <property type="term" value="F:structural constituent of ribosome"/>
    <property type="evidence" value="ECO:0007669"/>
    <property type="project" value="InterPro"/>
</dbReference>
<feature type="domain" description="Large ribosomal subunit protein uL2 C-terminal" evidence="7">
    <location>
        <begin position="123"/>
        <end position="252"/>
    </location>
</feature>
<evidence type="ECO:0000256" key="4">
    <source>
        <dbReference type="ARBA" id="ARBA00035242"/>
    </source>
</evidence>
<comment type="similarity">
    <text evidence="1">Belongs to the universal ribosomal protein uL2 family.</text>
</comment>
<dbReference type="Gene3D" id="4.10.950.10">
    <property type="entry name" value="Ribosomal protein L2, domain 3"/>
    <property type="match status" value="1"/>
</dbReference>
<dbReference type="SMART" id="SM01382">
    <property type="entry name" value="Ribosomal_L2_C"/>
    <property type="match status" value="1"/>
</dbReference>
<feature type="region of interest" description="Disordered" evidence="6">
    <location>
        <begin position="220"/>
        <end position="243"/>
    </location>
</feature>
<feature type="domain" description="Large ribosomal subunit protein uL2 RNA-binding" evidence="8">
    <location>
        <begin position="41"/>
        <end position="118"/>
    </location>
</feature>
<evidence type="ECO:0000256" key="5">
    <source>
        <dbReference type="ARBA" id="ARBA00035459"/>
    </source>
</evidence>
<dbReference type="InterPro" id="IPR014726">
    <property type="entry name" value="Ribosomal_uL2_dom3"/>
</dbReference>
<protein>
    <recommendedName>
        <fullName evidence="4">Large ribosomal subunit protein uL2</fullName>
    </recommendedName>
    <alternativeName>
        <fullName evidence="5">50S ribosomal protein L2</fullName>
    </alternativeName>
</protein>
<dbReference type="PROSITE" id="PS00467">
    <property type="entry name" value="RIBOSOMAL_L2"/>
    <property type="match status" value="1"/>
</dbReference>
<dbReference type="NCBIfam" id="TIGR01171">
    <property type="entry name" value="rplB_bact"/>
    <property type="match status" value="1"/>
</dbReference>
<dbReference type="GO" id="GO:0015934">
    <property type="term" value="C:large ribosomal subunit"/>
    <property type="evidence" value="ECO:0007669"/>
    <property type="project" value="InterPro"/>
</dbReference>
<evidence type="ECO:0000256" key="6">
    <source>
        <dbReference type="SAM" id="MobiDB-lite"/>
    </source>
</evidence>
<dbReference type="Gene3D" id="2.40.50.140">
    <property type="entry name" value="Nucleic acid-binding proteins"/>
    <property type="match status" value="1"/>
</dbReference>
<dbReference type="Proteomes" id="UP000178089">
    <property type="component" value="Unassembled WGS sequence"/>
</dbReference>
<evidence type="ECO:0000313" key="9">
    <source>
        <dbReference type="EMBL" id="OHA29103.1"/>
    </source>
</evidence>
<dbReference type="AlphaFoldDB" id="A0A1G2MZ81"/>
<evidence type="ECO:0000313" key="10">
    <source>
        <dbReference type="Proteomes" id="UP000178089"/>
    </source>
</evidence>
<dbReference type="InterPro" id="IPR014722">
    <property type="entry name" value="Rib_uL2_dom2"/>
</dbReference>
<evidence type="ECO:0000259" key="8">
    <source>
        <dbReference type="SMART" id="SM01383"/>
    </source>
</evidence>
<dbReference type="SMART" id="SM01383">
    <property type="entry name" value="Ribosomal_L2"/>
    <property type="match status" value="1"/>
</dbReference>
<dbReference type="InterPro" id="IPR012340">
    <property type="entry name" value="NA-bd_OB-fold"/>
</dbReference>
<evidence type="ECO:0000259" key="7">
    <source>
        <dbReference type="SMART" id="SM01382"/>
    </source>
</evidence>
<dbReference type="FunFam" id="4.10.950.10:FF:000001">
    <property type="entry name" value="50S ribosomal protein L2"/>
    <property type="match status" value="1"/>
</dbReference>
<comment type="caution">
    <text evidence="9">The sequence shown here is derived from an EMBL/GenBank/DDBJ whole genome shotgun (WGS) entry which is preliminary data.</text>
</comment>
<keyword evidence="2 9" id="KW-0689">Ribosomal protein</keyword>
<evidence type="ECO:0000256" key="1">
    <source>
        <dbReference type="ARBA" id="ARBA00005636"/>
    </source>
</evidence>
<dbReference type="Pfam" id="PF03947">
    <property type="entry name" value="Ribosomal_L2_C"/>
    <property type="match status" value="1"/>
</dbReference>
<dbReference type="GO" id="GO:0016740">
    <property type="term" value="F:transferase activity"/>
    <property type="evidence" value="ECO:0007669"/>
    <property type="project" value="InterPro"/>
</dbReference>
<dbReference type="PANTHER" id="PTHR13691:SF5">
    <property type="entry name" value="LARGE RIBOSOMAL SUBUNIT PROTEIN UL2M"/>
    <property type="match status" value="1"/>
</dbReference>
<dbReference type="InterPro" id="IPR002171">
    <property type="entry name" value="Ribosomal_uL2"/>
</dbReference>
<dbReference type="GO" id="GO:0006412">
    <property type="term" value="P:translation"/>
    <property type="evidence" value="ECO:0007669"/>
    <property type="project" value="InterPro"/>
</dbReference>